<keyword evidence="11" id="KW-1185">Reference proteome</keyword>
<evidence type="ECO:0000313" key="10">
    <source>
        <dbReference type="EMBL" id="MCP2257457.1"/>
    </source>
</evidence>
<evidence type="ECO:0000256" key="8">
    <source>
        <dbReference type="SAM" id="Phobius"/>
    </source>
</evidence>
<name>A0ABT1HPL5_STRSD</name>
<comment type="subcellular location">
    <subcellularLocation>
        <location evidence="1">Cell membrane</location>
        <topology evidence="1">Multi-pass membrane protein</topology>
    </subcellularLocation>
</comment>
<evidence type="ECO:0000256" key="3">
    <source>
        <dbReference type="ARBA" id="ARBA00022448"/>
    </source>
</evidence>
<keyword evidence="5 8" id="KW-0812">Transmembrane</keyword>
<feature type="domain" description="Major facilitator superfamily (MFS) profile" evidence="9">
    <location>
        <begin position="22"/>
        <end position="419"/>
    </location>
</feature>
<dbReference type="EMBL" id="JAMTCP010000004">
    <property type="protein sequence ID" value="MCP2257457.1"/>
    <property type="molecule type" value="Genomic_DNA"/>
</dbReference>
<evidence type="ECO:0000256" key="6">
    <source>
        <dbReference type="ARBA" id="ARBA00022989"/>
    </source>
</evidence>
<dbReference type="PANTHER" id="PTHR23517:SF3">
    <property type="entry name" value="INTEGRAL MEMBRANE TRANSPORT PROTEIN"/>
    <property type="match status" value="1"/>
</dbReference>
<gene>
    <name evidence="10" type="ORF">LX15_001142</name>
</gene>
<comment type="caution">
    <text evidence="10">The sequence shown here is derived from an EMBL/GenBank/DDBJ whole genome shotgun (WGS) entry which is preliminary data.</text>
</comment>
<feature type="transmembrane region" description="Helical" evidence="8">
    <location>
        <begin position="172"/>
        <end position="193"/>
    </location>
</feature>
<evidence type="ECO:0000256" key="4">
    <source>
        <dbReference type="ARBA" id="ARBA00022475"/>
    </source>
</evidence>
<keyword evidence="6 8" id="KW-1133">Transmembrane helix</keyword>
<keyword evidence="4" id="KW-1003">Cell membrane</keyword>
<protein>
    <submittedName>
        <fullName evidence="10">Arabinose efflux permease, MFS family</fullName>
    </submittedName>
</protein>
<feature type="transmembrane region" description="Helical" evidence="8">
    <location>
        <begin position="87"/>
        <end position="106"/>
    </location>
</feature>
<dbReference type="PROSITE" id="PS50850">
    <property type="entry name" value="MFS"/>
    <property type="match status" value="1"/>
</dbReference>
<keyword evidence="7 8" id="KW-0472">Membrane</keyword>
<feature type="transmembrane region" description="Helical" evidence="8">
    <location>
        <begin position="58"/>
        <end position="80"/>
    </location>
</feature>
<evidence type="ECO:0000259" key="9">
    <source>
        <dbReference type="PROSITE" id="PS50850"/>
    </source>
</evidence>
<dbReference type="Gene3D" id="1.20.1250.20">
    <property type="entry name" value="MFS general substrate transporter like domains"/>
    <property type="match status" value="1"/>
</dbReference>
<reference evidence="10 11" key="1">
    <citation type="submission" date="2022-06" db="EMBL/GenBank/DDBJ databases">
        <title>Genomic Encyclopedia of Archaeal and Bacterial Type Strains, Phase II (KMG-II): from individual species to whole genera.</title>
        <authorList>
            <person name="Goeker M."/>
        </authorList>
    </citation>
    <scope>NUCLEOTIDE SEQUENCE [LARGE SCALE GENOMIC DNA]</scope>
    <source>
        <strain evidence="10 11">DSM 40477</strain>
    </source>
</reference>
<feature type="transmembrane region" description="Helical" evidence="8">
    <location>
        <begin position="272"/>
        <end position="293"/>
    </location>
</feature>
<feature type="transmembrane region" description="Helical" evidence="8">
    <location>
        <begin position="364"/>
        <end position="384"/>
    </location>
</feature>
<dbReference type="Pfam" id="PF07690">
    <property type="entry name" value="MFS_1"/>
    <property type="match status" value="1"/>
</dbReference>
<feature type="transmembrane region" description="Helical" evidence="8">
    <location>
        <begin position="232"/>
        <end position="252"/>
    </location>
</feature>
<comment type="similarity">
    <text evidence="2">Belongs to the major facilitator superfamily. TCR/Tet family.</text>
</comment>
<dbReference type="PROSITE" id="PS00216">
    <property type="entry name" value="SUGAR_TRANSPORT_1"/>
    <property type="match status" value="1"/>
</dbReference>
<evidence type="ECO:0000256" key="1">
    <source>
        <dbReference type="ARBA" id="ARBA00004651"/>
    </source>
</evidence>
<dbReference type="CDD" id="cd06174">
    <property type="entry name" value="MFS"/>
    <property type="match status" value="1"/>
</dbReference>
<dbReference type="PANTHER" id="PTHR23517">
    <property type="entry name" value="RESISTANCE PROTEIN MDTM, PUTATIVE-RELATED-RELATED"/>
    <property type="match status" value="1"/>
</dbReference>
<feature type="transmembrane region" description="Helical" evidence="8">
    <location>
        <begin position="20"/>
        <end position="38"/>
    </location>
</feature>
<keyword evidence="3" id="KW-0813">Transport</keyword>
<evidence type="ECO:0000256" key="5">
    <source>
        <dbReference type="ARBA" id="ARBA00022692"/>
    </source>
</evidence>
<feature type="transmembrane region" description="Helical" evidence="8">
    <location>
        <begin position="145"/>
        <end position="166"/>
    </location>
</feature>
<evidence type="ECO:0000256" key="7">
    <source>
        <dbReference type="ARBA" id="ARBA00023136"/>
    </source>
</evidence>
<feature type="transmembrane region" description="Helical" evidence="8">
    <location>
        <begin position="390"/>
        <end position="415"/>
    </location>
</feature>
<accession>A0ABT1HPL5</accession>
<proteinExistence type="inferred from homology"/>
<dbReference type="InterPro" id="IPR050171">
    <property type="entry name" value="MFS_Transporters"/>
</dbReference>
<dbReference type="SUPFAM" id="SSF103473">
    <property type="entry name" value="MFS general substrate transporter"/>
    <property type="match status" value="1"/>
</dbReference>
<evidence type="ECO:0000256" key="2">
    <source>
        <dbReference type="ARBA" id="ARBA00007520"/>
    </source>
</evidence>
<feature type="transmembrane region" description="Helical" evidence="8">
    <location>
        <begin position="112"/>
        <end position="133"/>
    </location>
</feature>
<dbReference type="RefSeq" id="WP_253668417.1">
    <property type="nucleotide sequence ID" value="NZ_JAMTCP010000004.1"/>
</dbReference>
<dbReference type="InterPro" id="IPR020846">
    <property type="entry name" value="MFS_dom"/>
</dbReference>
<dbReference type="InterPro" id="IPR005829">
    <property type="entry name" value="Sugar_transporter_CS"/>
</dbReference>
<feature type="transmembrane region" description="Helical" evidence="8">
    <location>
        <begin position="300"/>
        <end position="321"/>
    </location>
</feature>
<dbReference type="InterPro" id="IPR036259">
    <property type="entry name" value="MFS_trans_sf"/>
</dbReference>
<evidence type="ECO:0000313" key="11">
    <source>
        <dbReference type="Proteomes" id="UP001205311"/>
    </source>
</evidence>
<organism evidence="10 11">
    <name type="scientific">Streptoalloteichus tenebrarius (strain ATCC 17920 / DSM 40477 / JCM 4838 / CBS 697.72 / NBRC 16177 / NCIMB 11028 / NRRL B-12390 / A12253. 1 / ISP 5477)</name>
    <name type="common">Streptomyces tenebrarius</name>
    <dbReference type="NCBI Taxonomy" id="1933"/>
    <lineage>
        <taxon>Bacteria</taxon>
        <taxon>Bacillati</taxon>
        <taxon>Actinomycetota</taxon>
        <taxon>Actinomycetes</taxon>
        <taxon>Pseudonocardiales</taxon>
        <taxon>Pseudonocardiaceae</taxon>
        <taxon>Streptoalloteichus</taxon>
    </lineage>
</organism>
<feature type="transmembrane region" description="Helical" evidence="8">
    <location>
        <begin position="327"/>
        <end position="352"/>
    </location>
</feature>
<dbReference type="Proteomes" id="UP001205311">
    <property type="component" value="Unassembled WGS sequence"/>
</dbReference>
<dbReference type="PRINTS" id="PR01035">
    <property type="entry name" value="TCRTETA"/>
</dbReference>
<dbReference type="InterPro" id="IPR001958">
    <property type="entry name" value="Tet-R_TetA/multi-R_MdtG-like"/>
</dbReference>
<dbReference type="InterPro" id="IPR011701">
    <property type="entry name" value="MFS"/>
</dbReference>
<sequence length="429" mass="44109">MDAGVASGENYGEERTRTDWFTVALLFLAGIGSAMHFAKIPAALPLISTELGLSTVGGGLAVSLVAVMGIVLGVAAGALVDAWGRRRLLLVSLVGGAVTSALIPLFDSTGGFLALRVVEGLSHLVIVVAAPSLMGVVARPADRPLVMTIWGAFFAVGFAVTDVIAPGLLGRWGWPSLFHANAVLFAVTAALLWPRLNRLARLQTLEPAPTGVGLARLARDLVRDHGRLYRHLPIMFATGAFVLHCLLFNAYLTYVRQLLVDEEVLDGAAVGPWMSLLAVLSIVSTLVIGGALLRFGVSPFRILVGAFVCEAVAGVVVFAALGGETVVLTASIVLFVFDGLVQGATFATIPVVASDRMAALAHGAFAQGGNVGSFAGPPLFAAVLTWTGGWAANGVVTAVGCAAGVACTVVAAVFARRAVVGPSAATVPR</sequence>